<dbReference type="InterPro" id="IPR047937">
    <property type="entry name" value="Eex_IncN-like"/>
</dbReference>
<dbReference type="NCBIfam" id="NF033894">
    <property type="entry name" value="Eex_IncN"/>
    <property type="match status" value="1"/>
</dbReference>
<reference evidence="3 4" key="1">
    <citation type="submission" date="2018-05" db="EMBL/GenBank/DDBJ databases">
        <authorList>
            <consortium name="PulseNet: The National Subtyping Network for Foodborne Disease Surveillance"/>
            <person name="Tarr C.L."/>
            <person name="Trees E."/>
            <person name="Katz L.S."/>
            <person name="Carleton-Romer H.A."/>
            <person name="Stroika S."/>
            <person name="Kucerova Z."/>
            <person name="Roache K.F."/>
            <person name="Sabol A.L."/>
            <person name="Besser J."/>
            <person name="Gerner-Smidt P."/>
        </authorList>
    </citation>
    <scope>NUCLEOTIDE SEQUENCE</scope>
    <source>
        <strain evidence="2">2014D-0197</strain>
        <strain evidence="1 4">2016D-0221</strain>
        <strain evidence="3">D4313</strain>
    </source>
</reference>
<comment type="caution">
    <text evidence="3">The sequence shown here is derived from an EMBL/GenBank/DDBJ whole genome shotgun (WGS) entry which is preliminary data.</text>
</comment>
<dbReference type="Proteomes" id="UP000557842">
    <property type="component" value="Unassembled WGS sequence"/>
</dbReference>
<dbReference type="EMBL" id="AACCXK010000001">
    <property type="protein sequence ID" value="EAK0452115.1"/>
    <property type="molecule type" value="Genomic_DNA"/>
</dbReference>
<sequence>MRILTPVIGSLLFAGFLVGCGEEPKAKTVEYYKQNIPEAEARSKECKAAK</sequence>
<dbReference type="PROSITE" id="PS51257">
    <property type="entry name" value="PROKAR_LIPOPROTEIN"/>
    <property type="match status" value="1"/>
</dbReference>
<name>A0A5L8QL76_CAMFE</name>
<organism evidence="3">
    <name type="scientific">Campylobacter fetus</name>
    <dbReference type="NCBI Taxonomy" id="196"/>
    <lineage>
        <taxon>Bacteria</taxon>
        <taxon>Pseudomonadati</taxon>
        <taxon>Campylobacterota</taxon>
        <taxon>Epsilonproteobacteria</taxon>
        <taxon>Campylobacterales</taxon>
        <taxon>Campylobacteraceae</taxon>
        <taxon>Campylobacter</taxon>
    </lineage>
</organism>
<dbReference type="EMBL" id="AABQDW010000006">
    <property type="protein sequence ID" value="EAI5407987.1"/>
    <property type="molecule type" value="Genomic_DNA"/>
</dbReference>
<evidence type="ECO:0000313" key="2">
    <source>
        <dbReference type="EMBL" id="EAK0452115.1"/>
    </source>
</evidence>
<dbReference type="RefSeq" id="WP_042960219.1">
    <property type="nucleotide sequence ID" value="NZ_AABUZP020000005.1"/>
</dbReference>
<evidence type="ECO:0000313" key="1">
    <source>
        <dbReference type="EMBL" id="EAI5407987.1"/>
    </source>
</evidence>
<dbReference type="EMBL" id="AACCXM010000001">
    <property type="protein sequence ID" value="EAK0468226.1"/>
    <property type="molecule type" value="Genomic_DNA"/>
</dbReference>
<proteinExistence type="predicted"/>
<evidence type="ECO:0000313" key="4">
    <source>
        <dbReference type="Proteomes" id="UP000557842"/>
    </source>
</evidence>
<protein>
    <submittedName>
        <fullName evidence="3">Plasmid stabilization protein</fullName>
    </submittedName>
</protein>
<gene>
    <name evidence="2" type="ORF">AAH17_00355</name>
    <name evidence="3" type="ORF">AAH24_02415</name>
    <name evidence="1" type="ORF">BVH53_04655</name>
</gene>
<evidence type="ECO:0000313" key="3">
    <source>
        <dbReference type="EMBL" id="EAK0468226.1"/>
    </source>
</evidence>
<accession>A0A5L8QL76</accession>
<dbReference type="AlphaFoldDB" id="A0A5L8QL76"/>